<accession>A0AAN3A4A2</accession>
<evidence type="ECO:0000313" key="4">
    <source>
        <dbReference type="Proteomes" id="UP000005475"/>
    </source>
</evidence>
<protein>
    <recommendedName>
        <fullName evidence="5">DNA methylase</fullName>
    </recommendedName>
</protein>
<feature type="coiled-coil region" evidence="1">
    <location>
        <begin position="140"/>
        <end position="167"/>
    </location>
</feature>
<feature type="compositionally biased region" description="Basic and acidic residues" evidence="2">
    <location>
        <begin position="13"/>
        <end position="36"/>
    </location>
</feature>
<evidence type="ECO:0000313" key="3">
    <source>
        <dbReference type="EMBL" id="EDO08895.1"/>
    </source>
</evidence>
<dbReference type="SUPFAM" id="SSF52540">
    <property type="entry name" value="P-loop containing nucleoside triphosphate hydrolases"/>
    <property type="match status" value="1"/>
</dbReference>
<dbReference type="AlphaFoldDB" id="A0AAN3A4A2"/>
<feature type="region of interest" description="Disordered" evidence="2">
    <location>
        <begin position="1"/>
        <end position="55"/>
    </location>
</feature>
<feature type="region of interest" description="Disordered" evidence="2">
    <location>
        <begin position="347"/>
        <end position="371"/>
    </location>
</feature>
<organism evidence="3 4">
    <name type="scientific">Bacteroides ovatus (strain ATCC 8483 / DSM 1896 / JCM 5824 / BCRC 10623 / CCUG 4943 / NCTC 11153)</name>
    <dbReference type="NCBI Taxonomy" id="411476"/>
    <lineage>
        <taxon>Bacteria</taxon>
        <taxon>Pseudomonadati</taxon>
        <taxon>Bacteroidota</taxon>
        <taxon>Bacteroidia</taxon>
        <taxon>Bacteroidales</taxon>
        <taxon>Bacteroidaceae</taxon>
        <taxon>Bacteroides</taxon>
    </lineage>
</organism>
<dbReference type="RefSeq" id="WP_004301318.1">
    <property type="nucleotide sequence ID" value="NZ_DS264584.1"/>
</dbReference>
<dbReference type="EMBL" id="AAXF02000054">
    <property type="protein sequence ID" value="EDO08895.1"/>
    <property type="molecule type" value="Genomic_DNA"/>
</dbReference>
<dbReference type="GeneID" id="29452946"/>
<sequence length="371" mass="41970">METRSRMSRSLHTNRDFEKLEPYEGKPSRTVLRGEEGSNALDLPDRPADMEQRNGRAVRKGNTVKLWGGNVVDVVIYGTEKTLDAYKFNLLKNKQMFINQINNGTIAVRRIDEGGMDEDNGMNFAEFVAILSGNTDLLNKAKLDNKIMQLEKEQTIFKKERIRAERKITAGQEDMAKTQRTKAGFIKDWEYFNSYEGTKVTQLLNLPQATAEETGRELHRIAKTYRSGAYGTIGTFTGLNLLVRSEYSINGTFDRNTFFVEGTSGLKYRCGLTGALPLGFVESAQYPQATLNKLPSLIEKQQKTVERIESEIPILQDIVGRQWSKADELVKLKLECKELQRKIDESLKDAERSLTPSETTAAEYEPTTKAA</sequence>
<evidence type="ECO:0008006" key="5">
    <source>
        <dbReference type="Google" id="ProtNLM"/>
    </source>
</evidence>
<evidence type="ECO:0000256" key="2">
    <source>
        <dbReference type="SAM" id="MobiDB-lite"/>
    </source>
</evidence>
<keyword evidence="1" id="KW-0175">Coiled coil</keyword>
<dbReference type="Proteomes" id="UP000005475">
    <property type="component" value="Unassembled WGS sequence"/>
</dbReference>
<dbReference type="Gene3D" id="3.40.50.300">
    <property type="entry name" value="P-loop containing nucleotide triphosphate hydrolases"/>
    <property type="match status" value="1"/>
</dbReference>
<reference evidence="4" key="2">
    <citation type="submission" date="2007-04" db="EMBL/GenBank/DDBJ databases">
        <title>Draft genome sequence of Bacteroides ovatus (ATCC 8483).</title>
        <authorList>
            <person name="Sudarsanam P."/>
            <person name="Ley R."/>
            <person name="Guruge J."/>
            <person name="Turnbaugh P.J."/>
            <person name="Mahowald M."/>
            <person name="Liep D."/>
            <person name="Gordon J."/>
        </authorList>
    </citation>
    <scope>NUCLEOTIDE SEQUENCE [LARGE SCALE GENOMIC DNA]</scope>
    <source>
        <strain evidence="4">ATCC 8483 / DSM 1896 / JCM 5824 / BCRC 10623 / CCUG 4943 / NCTC 11153</strain>
    </source>
</reference>
<proteinExistence type="predicted"/>
<name>A0AAN3A4A2_BACO1</name>
<evidence type="ECO:0000256" key="1">
    <source>
        <dbReference type="SAM" id="Coils"/>
    </source>
</evidence>
<comment type="caution">
    <text evidence="3">The sequence shown here is derived from an EMBL/GenBank/DDBJ whole genome shotgun (WGS) entry which is preliminary data.</text>
</comment>
<reference evidence="3 4" key="1">
    <citation type="submission" date="2007-03" db="EMBL/GenBank/DDBJ databases">
        <authorList>
            <person name="Fulton L."/>
            <person name="Clifton S."/>
            <person name="Fulton B."/>
            <person name="Xu J."/>
            <person name="Minx P."/>
            <person name="Pepin K.H."/>
            <person name="Johnson M."/>
            <person name="Thiruvilangam P."/>
            <person name="Bhonagiri V."/>
            <person name="Nash W.E."/>
            <person name="Mardis E.R."/>
            <person name="Wilson R.K."/>
        </authorList>
    </citation>
    <scope>NUCLEOTIDE SEQUENCE [LARGE SCALE GENOMIC DNA]</scope>
    <source>
        <strain evidence="4">ATCC 8483 / DSM 1896 / JCM 5824 / BCRC 10623 / CCUG 4943 / NCTC 11153</strain>
    </source>
</reference>
<feature type="compositionally biased region" description="Basic and acidic residues" evidence="2">
    <location>
        <begin position="43"/>
        <end position="54"/>
    </location>
</feature>
<gene>
    <name evidence="3" type="ORF">BACOVA_04751</name>
</gene>
<dbReference type="InterPro" id="IPR027417">
    <property type="entry name" value="P-loop_NTPase"/>
</dbReference>